<evidence type="ECO:0000256" key="2">
    <source>
        <dbReference type="ARBA" id="ARBA00010742"/>
    </source>
</evidence>
<evidence type="ECO:0000256" key="3">
    <source>
        <dbReference type="ARBA" id="ARBA00022729"/>
    </source>
</evidence>
<dbReference type="PANTHER" id="PTHR30024">
    <property type="entry name" value="ALIPHATIC SULFONATES-BINDING PROTEIN-RELATED"/>
    <property type="match status" value="1"/>
</dbReference>
<accession>A0A918DWH6</accession>
<dbReference type="InterPro" id="IPR015168">
    <property type="entry name" value="SsuA/THI5"/>
</dbReference>
<comment type="similarity">
    <text evidence="2">Belongs to the bacterial solute-binding protein SsuA/TauA family.</text>
</comment>
<comment type="subcellular location">
    <subcellularLocation>
        <location evidence="1">Periplasm</location>
    </subcellularLocation>
</comment>
<dbReference type="RefSeq" id="WP_188861883.1">
    <property type="nucleotide sequence ID" value="NZ_BMLT01000009.1"/>
</dbReference>
<dbReference type="GO" id="GO:0042597">
    <property type="term" value="C:periplasmic space"/>
    <property type="evidence" value="ECO:0007669"/>
    <property type="project" value="UniProtKB-SubCell"/>
</dbReference>
<comment type="caution">
    <text evidence="5">The sequence shown here is derived from an EMBL/GenBank/DDBJ whole genome shotgun (WGS) entry which is preliminary data.</text>
</comment>
<dbReference type="EMBL" id="BMLT01000009">
    <property type="protein sequence ID" value="GGO85687.1"/>
    <property type="molecule type" value="Genomic_DNA"/>
</dbReference>
<gene>
    <name evidence="5" type="ORF">GCM10011348_34810</name>
</gene>
<proteinExistence type="inferred from homology"/>
<evidence type="ECO:0000256" key="1">
    <source>
        <dbReference type="ARBA" id="ARBA00004418"/>
    </source>
</evidence>
<evidence type="ECO:0000259" key="4">
    <source>
        <dbReference type="Pfam" id="PF09084"/>
    </source>
</evidence>
<sequence>MHSTRLTRPATLLLALGLATLGLALGLLNRPAIPLEKLSIAVARTPLSTPIFVAADRGYFRQQGLDVELHEVIGGNRAFDQLIEGRTDLATSSDSVIMFNSFERRDFTVLASFVTSDNDIKLIASTDGPLRSVIDLAHHRIATTPGSSSEYFLHSIALMHDIDGSRLETRAINPENMSANLLDGHVEALSTWEPYAYQTVRALGEKAVVLPTRGLHSINFNLLALDSTVTTRRETLAAALRALDQSIDFMHLNPGQARKIARDRLGLEADFIEWVWPDYNFRLGLPNSLLIALDSGARWALNNGHVKAQPLPDFRHFLDGSLLQQVIPSTGQP</sequence>
<dbReference type="GO" id="GO:0042918">
    <property type="term" value="P:alkanesulfonate transmembrane transport"/>
    <property type="evidence" value="ECO:0007669"/>
    <property type="project" value="TreeGrafter"/>
</dbReference>
<keyword evidence="3" id="KW-0732">Signal</keyword>
<dbReference type="PANTHER" id="PTHR30024:SF47">
    <property type="entry name" value="TAURINE-BINDING PERIPLASMIC PROTEIN"/>
    <property type="match status" value="1"/>
</dbReference>
<dbReference type="Pfam" id="PF09084">
    <property type="entry name" value="NMT1"/>
    <property type="match status" value="1"/>
</dbReference>
<dbReference type="SUPFAM" id="SSF53850">
    <property type="entry name" value="Periplasmic binding protein-like II"/>
    <property type="match status" value="1"/>
</dbReference>
<organism evidence="5 6">
    <name type="scientific">Marinobacterium nitratireducens</name>
    <dbReference type="NCBI Taxonomy" id="518897"/>
    <lineage>
        <taxon>Bacteria</taxon>
        <taxon>Pseudomonadati</taxon>
        <taxon>Pseudomonadota</taxon>
        <taxon>Gammaproteobacteria</taxon>
        <taxon>Oceanospirillales</taxon>
        <taxon>Oceanospirillaceae</taxon>
        <taxon>Marinobacterium</taxon>
    </lineage>
</organism>
<dbReference type="AlphaFoldDB" id="A0A918DWH6"/>
<evidence type="ECO:0000313" key="6">
    <source>
        <dbReference type="Proteomes" id="UP000599578"/>
    </source>
</evidence>
<feature type="domain" description="SsuA/THI5-like" evidence="4">
    <location>
        <begin position="48"/>
        <end position="257"/>
    </location>
</feature>
<name>A0A918DWH6_9GAMM</name>
<protein>
    <submittedName>
        <fullName evidence="5">ABC transporter substrate-binding protein</fullName>
    </submittedName>
</protein>
<dbReference type="Gene3D" id="3.40.190.10">
    <property type="entry name" value="Periplasmic binding protein-like II"/>
    <property type="match status" value="2"/>
</dbReference>
<evidence type="ECO:0000313" key="5">
    <source>
        <dbReference type="EMBL" id="GGO85687.1"/>
    </source>
</evidence>
<dbReference type="Proteomes" id="UP000599578">
    <property type="component" value="Unassembled WGS sequence"/>
</dbReference>
<reference evidence="5 6" key="1">
    <citation type="journal article" date="2014" name="Int. J. Syst. Evol. Microbiol.">
        <title>Complete genome sequence of Corynebacterium casei LMG S-19264T (=DSM 44701T), isolated from a smear-ripened cheese.</title>
        <authorList>
            <consortium name="US DOE Joint Genome Institute (JGI-PGF)"/>
            <person name="Walter F."/>
            <person name="Albersmeier A."/>
            <person name="Kalinowski J."/>
            <person name="Ruckert C."/>
        </authorList>
    </citation>
    <scope>NUCLEOTIDE SEQUENCE [LARGE SCALE GENOMIC DNA]</scope>
    <source>
        <strain evidence="5 6">CGMCC 1.7286</strain>
    </source>
</reference>
<keyword evidence="6" id="KW-1185">Reference proteome</keyword>